<dbReference type="Proteomes" id="UP000002009">
    <property type="component" value="Chromosome 15"/>
</dbReference>
<keyword evidence="6" id="KW-1185">Reference proteome</keyword>
<feature type="compositionally biased region" description="Basic and acidic residues" evidence="3">
    <location>
        <begin position="158"/>
        <end position="170"/>
    </location>
</feature>
<reference evidence="5 6" key="1">
    <citation type="journal article" date="2009" name="Science">
        <title>Green evolution and dynamic adaptations revealed by genomes of the marine picoeukaryotes Micromonas.</title>
        <authorList>
            <person name="Worden A.Z."/>
            <person name="Lee J.H."/>
            <person name="Mock T."/>
            <person name="Rouze P."/>
            <person name="Simmons M.P."/>
            <person name="Aerts A.L."/>
            <person name="Allen A.E."/>
            <person name="Cuvelier M.L."/>
            <person name="Derelle E."/>
            <person name="Everett M.V."/>
            <person name="Foulon E."/>
            <person name="Grimwood J."/>
            <person name="Gundlach H."/>
            <person name="Henrissat B."/>
            <person name="Napoli C."/>
            <person name="McDonald S.M."/>
            <person name="Parker M.S."/>
            <person name="Rombauts S."/>
            <person name="Salamov A."/>
            <person name="Von Dassow P."/>
            <person name="Badger J.H."/>
            <person name="Coutinho P.M."/>
            <person name="Demir E."/>
            <person name="Dubchak I."/>
            <person name="Gentemann C."/>
            <person name="Eikrem W."/>
            <person name="Gready J.E."/>
            <person name="John U."/>
            <person name="Lanier W."/>
            <person name="Lindquist E.A."/>
            <person name="Lucas S."/>
            <person name="Mayer K.F."/>
            <person name="Moreau H."/>
            <person name="Not F."/>
            <person name="Otillar R."/>
            <person name="Panaud O."/>
            <person name="Pangilinan J."/>
            <person name="Paulsen I."/>
            <person name="Piegu B."/>
            <person name="Poliakov A."/>
            <person name="Robbens S."/>
            <person name="Schmutz J."/>
            <person name="Toulza E."/>
            <person name="Wyss T."/>
            <person name="Zelensky A."/>
            <person name="Zhou K."/>
            <person name="Armbrust E.V."/>
            <person name="Bhattacharya D."/>
            <person name="Goodenough U.W."/>
            <person name="Van de Peer Y."/>
            <person name="Grigoriev I.V."/>
        </authorList>
    </citation>
    <scope>NUCLEOTIDE SEQUENCE [LARGE SCALE GENOMIC DNA]</scope>
    <source>
        <strain evidence="6">RCC299 / NOUM17</strain>
    </source>
</reference>
<dbReference type="OMA" id="KLHAAWC"/>
<dbReference type="eggNOG" id="ENOG502QSD5">
    <property type="taxonomic scope" value="Eukaryota"/>
</dbReference>
<dbReference type="InterPro" id="IPR023421">
    <property type="entry name" value="AIDA_N"/>
</dbReference>
<dbReference type="InParanoid" id="C1EII8"/>
<dbReference type="InterPro" id="IPR035892">
    <property type="entry name" value="C2_domain_sf"/>
</dbReference>
<proteinExistence type="inferred from homology"/>
<dbReference type="PANTHER" id="PTHR28654">
    <property type="entry name" value="AXIN INTERACTOR, DORSALIZATION-ASSOCIATED PROTEIN"/>
    <property type="match status" value="1"/>
</dbReference>
<dbReference type="RefSeq" id="XP_002506610.1">
    <property type="nucleotide sequence ID" value="XM_002506564.1"/>
</dbReference>
<dbReference type="GO" id="GO:0035091">
    <property type="term" value="F:phosphatidylinositol binding"/>
    <property type="evidence" value="ECO:0007669"/>
    <property type="project" value="TreeGrafter"/>
</dbReference>
<evidence type="ECO:0000313" key="5">
    <source>
        <dbReference type="EMBL" id="ACO67868.1"/>
    </source>
</evidence>
<dbReference type="GO" id="GO:0016020">
    <property type="term" value="C:membrane"/>
    <property type="evidence" value="ECO:0007669"/>
    <property type="project" value="TreeGrafter"/>
</dbReference>
<accession>C1EII8</accession>
<feature type="region of interest" description="Disordered" evidence="3">
    <location>
        <begin position="136"/>
        <end position="197"/>
    </location>
</feature>
<organism evidence="5 6">
    <name type="scientific">Micromonas commoda (strain RCC299 / NOUM17 / CCMP2709)</name>
    <name type="common">Picoplanktonic green alga</name>
    <dbReference type="NCBI Taxonomy" id="296587"/>
    <lineage>
        <taxon>Eukaryota</taxon>
        <taxon>Viridiplantae</taxon>
        <taxon>Chlorophyta</taxon>
        <taxon>Mamiellophyceae</taxon>
        <taxon>Mamiellales</taxon>
        <taxon>Mamiellaceae</taxon>
        <taxon>Micromonas</taxon>
    </lineage>
</organism>
<dbReference type="Gene3D" id="2.60.40.150">
    <property type="entry name" value="C2 domain"/>
    <property type="match status" value="1"/>
</dbReference>
<dbReference type="AlphaFoldDB" id="C1EII8"/>
<dbReference type="PANTHER" id="PTHR28654:SF1">
    <property type="entry name" value="AXIN INTERACTOR, DORSALIZATION-ASSOCIATED PROTEIN"/>
    <property type="match status" value="1"/>
</dbReference>
<dbReference type="Pfam" id="PF08910">
    <property type="entry name" value="Aida_N"/>
    <property type="match status" value="1"/>
</dbReference>
<dbReference type="PROSITE" id="PS51911">
    <property type="entry name" value="C2_AIDA"/>
    <property type="match status" value="1"/>
</dbReference>
<dbReference type="Gene3D" id="1.20.120.360">
    <property type="entry name" value="Axin interactor, dorsalization-associated protein, N-terminal domain"/>
    <property type="match status" value="1"/>
</dbReference>
<dbReference type="KEGG" id="mis:MICPUN_64592"/>
<dbReference type="InterPro" id="IPR025939">
    <property type="entry name" value="Aida_C"/>
</dbReference>
<protein>
    <recommendedName>
        <fullName evidence="4">C2 Aida-type domain-containing protein</fullName>
    </recommendedName>
</protein>
<evidence type="ECO:0000256" key="1">
    <source>
        <dbReference type="ARBA" id="ARBA00007205"/>
    </source>
</evidence>
<evidence type="ECO:0000259" key="4">
    <source>
        <dbReference type="PROSITE" id="PS51911"/>
    </source>
</evidence>
<dbReference type="InterPro" id="IPR036818">
    <property type="entry name" value="AIDA_N_sf"/>
</dbReference>
<gene>
    <name evidence="5" type="ORF">MICPUN_64592</name>
</gene>
<dbReference type="Pfam" id="PF14186">
    <property type="entry name" value="Aida_C2"/>
    <property type="match status" value="1"/>
</dbReference>
<evidence type="ECO:0000313" key="6">
    <source>
        <dbReference type="Proteomes" id="UP000002009"/>
    </source>
</evidence>
<keyword evidence="2" id="KW-0217">Developmental protein</keyword>
<evidence type="ECO:0000256" key="2">
    <source>
        <dbReference type="ARBA" id="ARBA00022473"/>
    </source>
</evidence>
<evidence type="ECO:0000256" key="3">
    <source>
        <dbReference type="SAM" id="MobiDB-lite"/>
    </source>
</evidence>
<dbReference type="GeneID" id="8249362"/>
<feature type="compositionally biased region" description="Basic and acidic residues" evidence="3">
    <location>
        <begin position="140"/>
        <end position="150"/>
    </location>
</feature>
<dbReference type="OrthoDB" id="428576at2759"/>
<sequence length="347" mass="38673">MSDVERRFLHDGIKRTYEKALECEGWGDVDAAEDTYRKLNNAVKRDVVGNARDIGLTPFETQQIAKLTAMLSLRAKELRRGDDLGIGPDACRELREYMCAFLLDPKAEFPFDVAPEAVGERPVELQMEELAIASSSYDANDDRSPPDRWDSSGNGGGGHREPRFIPDGVKDGVGGAGGVNRTLTEREGGSLMPPPRLRERGDQALVTRILHFGCKDSGEFIDPFVTVTVVDGAGNLVEATQDTPVVNRRDVNKVLFDGVAVHAQTPLHELPDDAAVILEFKHYKPKKRKISTRGWSFFRLSDLDPDKESQTLALEIYAKPTDLRCRKFGLLSVKPLYFHVEAYVRTE</sequence>
<feature type="domain" description="C2 Aida-type" evidence="4">
    <location>
        <begin position="193"/>
        <end position="345"/>
    </location>
</feature>
<comment type="similarity">
    <text evidence="1">Belongs to the AIDA family.</text>
</comment>
<name>C1EII8_MICCC</name>
<dbReference type="EMBL" id="CP001333">
    <property type="protein sequence ID" value="ACO67868.1"/>
    <property type="molecule type" value="Genomic_DNA"/>
</dbReference>